<accession>A0A0U9I500</accession>
<name>A0A0U9I500_9FIRM</name>
<feature type="domain" description="CT398-like coiled coil hairpin" evidence="3">
    <location>
        <begin position="24"/>
        <end position="192"/>
    </location>
</feature>
<evidence type="ECO:0000259" key="3">
    <source>
        <dbReference type="Pfam" id="PF24481"/>
    </source>
</evidence>
<dbReference type="Proteomes" id="UP000062160">
    <property type="component" value="Unassembled WGS sequence"/>
</dbReference>
<dbReference type="OrthoDB" id="9795058at2"/>
<keyword evidence="5" id="KW-1185">Reference proteome</keyword>
<dbReference type="Pfam" id="PF02591">
    <property type="entry name" value="Zn_ribbon_9"/>
    <property type="match status" value="1"/>
</dbReference>
<feature type="domain" description="C4-type zinc ribbon" evidence="2">
    <location>
        <begin position="205"/>
        <end position="237"/>
    </location>
</feature>
<evidence type="ECO:0000313" key="5">
    <source>
        <dbReference type="Proteomes" id="UP000062160"/>
    </source>
</evidence>
<dbReference type="Pfam" id="PF24481">
    <property type="entry name" value="CT398_CC"/>
    <property type="match status" value="1"/>
</dbReference>
<dbReference type="InterPro" id="IPR056003">
    <property type="entry name" value="CT398_CC_hairpin"/>
</dbReference>
<evidence type="ECO:0000256" key="1">
    <source>
        <dbReference type="SAM" id="Coils"/>
    </source>
</evidence>
<proteinExistence type="predicted"/>
<dbReference type="AlphaFoldDB" id="A0A0U9I500"/>
<sequence length="240" mass="27925">MASVKEELILLYEYQTLEKQSKILEASLNNHMALKELGKLKREMSEEKSSIDSKRERFLFLDKELKKVEKKINEFTDEIGQFEERIYGGEVTTIKELNALKDKQELLQDRTKKSEESAIEMMEEIEILSKEIEKSQEIIDTIKKEYSEKRLKTCQELGKIKEGLESIEVRKTKLENTISPELLNIYKRIKKNKPNPVAPVIENSTCGGCMTELSIMIADEVMRSEKIVYCEHCGRILVKQ</sequence>
<dbReference type="RefSeq" id="WP_059032944.1">
    <property type="nucleotide sequence ID" value="NZ_DF977002.1"/>
</dbReference>
<gene>
    <name evidence="4" type="ORF">TSYNT_856</name>
</gene>
<dbReference type="EMBL" id="DF977002">
    <property type="protein sequence ID" value="GAQ25528.1"/>
    <property type="molecule type" value="Genomic_DNA"/>
</dbReference>
<organism evidence="4">
    <name type="scientific">Tepidanaerobacter syntrophicus</name>
    <dbReference type="NCBI Taxonomy" id="224999"/>
    <lineage>
        <taxon>Bacteria</taxon>
        <taxon>Bacillati</taxon>
        <taxon>Bacillota</taxon>
        <taxon>Clostridia</taxon>
        <taxon>Thermosediminibacterales</taxon>
        <taxon>Tepidanaerobacteraceae</taxon>
        <taxon>Tepidanaerobacter</taxon>
    </lineage>
</organism>
<dbReference type="InterPro" id="IPR003743">
    <property type="entry name" value="Zf-RING_7"/>
</dbReference>
<keyword evidence="1" id="KW-0175">Coiled coil</keyword>
<dbReference type="Gene3D" id="1.10.287.1490">
    <property type="match status" value="1"/>
</dbReference>
<evidence type="ECO:0000259" key="2">
    <source>
        <dbReference type="Pfam" id="PF02591"/>
    </source>
</evidence>
<feature type="coiled-coil region" evidence="1">
    <location>
        <begin position="37"/>
        <end position="145"/>
    </location>
</feature>
<dbReference type="InterPro" id="IPR052376">
    <property type="entry name" value="Oxidative_Scav/Glycosyltrans"/>
</dbReference>
<dbReference type="STRING" id="224999.GCA_001485475_01558"/>
<protein>
    <submittedName>
        <fullName evidence="4">Uncharacterized protein</fullName>
    </submittedName>
</protein>
<reference evidence="4" key="1">
    <citation type="journal article" date="2016" name="Genome Announc.">
        <title>Draft Genome Sequence of the Syntrophic Lactate-Degrading Bacterium Tepidanaerobacter syntrophicus JLT.</title>
        <authorList>
            <person name="Matsuura N."/>
            <person name="Ohashi A."/>
            <person name="Tourlousse D.M."/>
            <person name="Sekiguchi Y."/>
        </authorList>
    </citation>
    <scope>NUCLEOTIDE SEQUENCE [LARGE SCALE GENOMIC DNA]</scope>
    <source>
        <strain evidence="4">JL</strain>
    </source>
</reference>
<dbReference type="PANTHER" id="PTHR39082">
    <property type="entry name" value="PHOSPHOLIPASE C-BETA-2-RELATED"/>
    <property type="match status" value="1"/>
</dbReference>
<evidence type="ECO:0000313" key="4">
    <source>
        <dbReference type="EMBL" id="GAQ25528.1"/>
    </source>
</evidence>
<dbReference type="PANTHER" id="PTHR39082:SF1">
    <property type="entry name" value="SCAVENGER RECEPTOR CLASS A MEMBER 3"/>
    <property type="match status" value="1"/>
</dbReference>